<dbReference type="PROSITE" id="PS50937">
    <property type="entry name" value="HTH_MERR_2"/>
    <property type="match status" value="1"/>
</dbReference>
<dbReference type="Gene3D" id="1.10.1660.10">
    <property type="match status" value="1"/>
</dbReference>
<accession>A0ABU0E8F6</accession>
<dbReference type="SMART" id="SM00422">
    <property type="entry name" value="HTH_MERR"/>
    <property type="match status" value="1"/>
</dbReference>
<dbReference type="PANTHER" id="PTHR30204">
    <property type="entry name" value="REDOX-CYCLING DRUG-SENSING TRANSCRIPTIONAL ACTIVATOR SOXR"/>
    <property type="match status" value="1"/>
</dbReference>
<comment type="caution">
    <text evidence="3">The sequence shown here is derived from an EMBL/GenBank/DDBJ whole genome shotgun (WGS) entry which is preliminary data.</text>
</comment>
<dbReference type="InterPro" id="IPR000551">
    <property type="entry name" value="MerR-type_HTH_dom"/>
</dbReference>
<organism evidence="3 4">
    <name type="scientific">Breznakia pachnodae</name>
    <dbReference type="NCBI Taxonomy" id="265178"/>
    <lineage>
        <taxon>Bacteria</taxon>
        <taxon>Bacillati</taxon>
        <taxon>Bacillota</taxon>
        <taxon>Erysipelotrichia</taxon>
        <taxon>Erysipelotrichales</taxon>
        <taxon>Erysipelotrichaceae</taxon>
        <taxon>Breznakia</taxon>
    </lineage>
</organism>
<dbReference type="EMBL" id="JAUSUR010000010">
    <property type="protein sequence ID" value="MDQ0363177.1"/>
    <property type="molecule type" value="Genomic_DNA"/>
</dbReference>
<name>A0ABU0E8F6_9FIRM</name>
<evidence type="ECO:0000313" key="4">
    <source>
        <dbReference type="Proteomes" id="UP001230220"/>
    </source>
</evidence>
<dbReference type="InterPro" id="IPR009061">
    <property type="entry name" value="DNA-bd_dom_put_sf"/>
</dbReference>
<dbReference type="Proteomes" id="UP001230220">
    <property type="component" value="Unassembled WGS sequence"/>
</dbReference>
<dbReference type="PANTHER" id="PTHR30204:SF85">
    <property type="entry name" value="MULTIDRUG-EFFLUX TRANSPORTER 2 REGULATOR"/>
    <property type="match status" value="1"/>
</dbReference>
<protein>
    <submittedName>
        <fullName evidence="3">DNA-binding transcriptional MerR regulator</fullName>
    </submittedName>
</protein>
<dbReference type="SUPFAM" id="SSF55136">
    <property type="entry name" value="Probable bacterial effector-binding domain"/>
    <property type="match status" value="1"/>
</dbReference>
<proteinExistence type="predicted"/>
<gene>
    <name evidence="3" type="ORF">J2S15_003938</name>
</gene>
<reference evidence="3 4" key="1">
    <citation type="submission" date="2023-07" db="EMBL/GenBank/DDBJ databases">
        <title>Genomic Encyclopedia of Type Strains, Phase IV (KMG-IV): sequencing the most valuable type-strain genomes for metagenomic binning, comparative biology and taxonomic classification.</title>
        <authorList>
            <person name="Goeker M."/>
        </authorList>
    </citation>
    <scope>NUCLEOTIDE SEQUENCE [LARGE SCALE GENOMIC DNA]</scope>
    <source>
        <strain evidence="3 4">DSM 16784</strain>
    </source>
</reference>
<dbReference type="Gene3D" id="3.20.80.10">
    <property type="entry name" value="Regulatory factor, effector binding domain"/>
    <property type="match status" value="1"/>
</dbReference>
<sequence>MTNITKEDGYFSVSEFAKLAGLARKTLLYYDEIDLFSPAVVLDNGYRYYYYRQLYMINTIKILKEIGMSLKDIKEFIKNQNPTIMINTFDQQQKIIEEKIKDLKTISSMIGMQKEMAMEAENIKMGVVSEEYREREPIFCESRKLYRRGKEVSLSMSVSKFYNDAKNQGITHTFPWGACVDYKKYMHDMTHNYFHYYYHVPESEEYMMEGTYIFTYTYGGRVERQEAYWKLVEYAKEKNYTLEEWAYEDYLINEISAKLPDDFIIKTLIRVI</sequence>
<feature type="domain" description="HTH merR-type" evidence="2">
    <location>
        <begin position="10"/>
        <end position="79"/>
    </location>
</feature>
<dbReference type="InterPro" id="IPR047057">
    <property type="entry name" value="MerR_fam"/>
</dbReference>
<dbReference type="Pfam" id="PF13411">
    <property type="entry name" value="MerR_1"/>
    <property type="match status" value="1"/>
</dbReference>
<dbReference type="SUPFAM" id="SSF46955">
    <property type="entry name" value="Putative DNA-binding domain"/>
    <property type="match status" value="1"/>
</dbReference>
<evidence type="ECO:0000256" key="1">
    <source>
        <dbReference type="ARBA" id="ARBA00023125"/>
    </source>
</evidence>
<dbReference type="RefSeq" id="WP_307411884.1">
    <property type="nucleotide sequence ID" value="NZ_JAUSUR010000010.1"/>
</dbReference>
<dbReference type="GO" id="GO:0003677">
    <property type="term" value="F:DNA binding"/>
    <property type="evidence" value="ECO:0007669"/>
    <property type="project" value="UniProtKB-KW"/>
</dbReference>
<keyword evidence="4" id="KW-1185">Reference proteome</keyword>
<evidence type="ECO:0000313" key="3">
    <source>
        <dbReference type="EMBL" id="MDQ0363177.1"/>
    </source>
</evidence>
<keyword evidence="1 3" id="KW-0238">DNA-binding</keyword>
<evidence type="ECO:0000259" key="2">
    <source>
        <dbReference type="PROSITE" id="PS50937"/>
    </source>
</evidence>
<dbReference type="InterPro" id="IPR011256">
    <property type="entry name" value="Reg_factor_effector_dom_sf"/>
</dbReference>